<protein>
    <submittedName>
        <fullName evidence="1">Uncharacterized protein</fullName>
    </submittedName>
</protein>
<accession>A0A5J6J4D0</accession>
<gene>
    <name evidence="1" type="ORF">CP980_08135</name>
</gene>
<organism evidence="1 2">
    <name type="scientific">Streptomyces vinaceus</name>
    <dbReference type="NCBI Taxonomy" id="1960"/>
    <lineage>
        <taxon>Bacteria</taxon>
        <taxon>Bacillati</taxon>
        <taxon>Actinomycetota</taxon>
        <taxon>Actinomycetes</taxon>
        <taxon>Kitasatosporales</taxon>
        <taxon>Streptomycetaceae</taxon>
        <taxon>Streptomyces</taxon>
    </lineage>
</organism>
<dbReference type="KEGG" id="svn:CP980_08135"/>
<evidence type="ECO:0000313" key="2">
    <source>
        <dbReference type="Proteomes" id="UP000325563"/>
    </source>
</evidence>
<evidence type="ECO:0000313" key="1">
    <source>
        <dbReference type="EMBL" id="QEV45033.1"/>
    </source>
</evidence>
<dbReference type="Proteomes" id="UP000325563">
    <property type="component" value="Chromosome"/>
</dbReference>
<sequence>MTASRTEGGGESLTGRINHLFSIAGYRNHLGRWQTFGTGEAADLISRSEDRYGVRVSRSYLGMLRSGRYTNPSIAVVIALVRFVNDHLAEGHPEITVDWLTSGATTTAPGTAAGRPPTDWADPADGLGALADRQVQHIALRAGRMTPELRDRLIAILDTMEGAP</sequence>
<name>A0A5J6J4D0_STRVI</name>
<dbReference type="GO" id="GO:0003677">
    <property type="term" value="F:DNA binding"/>
    <property type="evidence" value="ECO:0007669"/>
    <property type="project" value="InterPro"/>
</dbReference>
<dbReference type="GeneID" id="95610533"/>
<keyword evidence="2" id="KW-1185">Reference proteome</keyword>
<dbReference type="EMBL" id="CP023692">
    <property type="protein sequence ID" value="QEV45033.1"/>
    <property type="molecule type" value="Genomic_DNA"/>
</dbReference>
<reference evidence="1 2" key="1">
    <citation type="submission" date="2017-09" db="EMBL/GenBank/DDBJ databases">
        <authorList>
            <person name="Lee N."/>
            <person name="Cho B.-K."/>
        </authorList>
    </citation>
    <scope>NUCLEOTIDE SEQUENCE [LARGE SCALE GENOMIC DNA]</scope>
    <source>
        <strain evidence="1 2">ATCC 27476</strain>
    </source>
</reference>
<dbReference type="RefSeq" id="WP_150527857.1">
    <property type="nucleotide sequence ID" value="NZ_BNBW01000009.1"/>
</dbReference>
<proteinExistence type="predicted"/>
<dbReference type="InterPro" id="IPR010982">
    <property type="entry name" value="Lambda_DNA-bd_dom_sf"/>
</dbReference>
<dbReference type="Gene3D" id="1.10.260.40">
    <property type="entry name" value="lambda repressor-like DNA-binding domains"/>
    <property type="match status" value="1"/>
</dbReference>
<dbReference type="AlphaFoldDB" id="A0A5J6J4D0"/>